<dbReference type="EMBL" id="GBRH01222158">
    <property type="protein sequence ID" value="JAD75737.1"/>
    <property type="molecule type" value="Transcribed_RNA"/>
</dbReference>
<name>A0A0A9CW60_ARUDO</name>
<proteinExistence type="predicted"/>
<evidence type="ECO:0000313" key="2">
    <source>
        <dbReference type="EMBL" id="JAD75737.1"/>
    </source>
</evidence>
<evidence type="ECO:0000256" key="1">
    <source>
        <dbReference type="SAM" id="MobiDB-lite"/>
    </source>
</evidence>
<reference evidence="2" key="2">
    <citation type="journal article" date="2015" name="Data Brief">
        <title>Shoot transcriptome of the giant reed, Arundo donax.</title>
        <authorList>
            <person name="Barrero R.A."/>
            <person name="Guerrero F.D."/>
            <person name="Moolhuijzen P."/>
            <person name="Goolsby J.A."/>
            <person name="Tidwell J."/>
            <person name="Bellgard S.E."/>
            <person name="Bellgard M.I."/>
        </authorList>
    </citation>
    <scope>NUCLEOTIDE SEQUENCE</scope>
    <source>
        <tissue evidence="2">Shoot tissue taken approximately 20 cm above the soil surface</tissue>
    </source>
</reference>
<dbReference type="AlphaFoldDB" id="A0A0A9CW60"/>
<organism evidence="2">
    <name type="scientific">Arundo donax</name>
    <name type="common">Giant reed</name>
    <name type="synonym">Donax arundinaceus</name>
    <dbReference type="NCBI Taxonomy" id="35708"/>
    <lineage>
        <taxon>Eukaryota</taxon>
        <taxon>Viridiplantae</taxon>
        <taxon>Streptophyta</taxon>
        <taxon>Embryophyta</taxon>
        <taxon>Tracheophyta</taxon>
        <taxon>Spermatophyta</taxon>
        <taxon>Magnoliopsida</taxon>
        <taxon>Liliopsida</taxon>
        <taxon>Poales</taxon>
        <taxon>Poaceae</taxon>
        <taxon>PACMAD clade</taxon>
        <taxon>Arundinoideae</taxon>
        <taxon>Arundineae</taxon>
        <taxon>Arundo</taxon>
    </lineage>
</organism>
<reference evidence="2" key="1">
    <citation type="submission" date="2014-09" db="EMBL/GenBank/DDBJ databases">
        <authorList>
            <person name="Magalhaes I.L.F."/>
            <person name="Oliveira U."/>
            <person name="Santos F.R."/>
            <person name="Vidigal T.H.D.A."/>
            <person name="Brescovit A.D."/>
            <person name="Santos A.J."/>
        </authorList>
    </citation>
    <scope>NUCLEOTIDE SEQUENCE</scope>
    <source>
        <tissue evidence="2">Shoot tissue taken approximately 20 cm above the soil surface</tissue>
    </source>
</reference>
<sequence>MKQGTMKENRGVEPVHLKMRHYCRRQEAYLSIGVIANQQAQQINPSAYQDDTRSNERDTAPPLIKPS</sequence>
<feature type="region of interest" description="Disordered" evidence="1">
    <location>
        <begin position="44"/>
        <end position="67"/>
    </location>
</feature>
<accession>A0A0A9CW60</accession>
<feature type="compositionally biased region" description="Basic and acidic residues" evidence="1">
    <location>
        <begin position="50"/>
        <end position="59"/>
    </location>
</feature>
<protein>
    <submittedName>
        <fullName evidence="2">Uncharacterized protein</fullName>
    </submittedName>
</protein>